<keyword evidence="1" id="KW-0732">Signal</keyword>
<protein>
    <submittedName>
        <fullName evidence="2">DUF1176 domain-containing protein</fullName>
    </submittedName>
</protein>
<accession>A0A4Q7AYQ9</accession>
<dbReference type="STRING" id="202951.GCA_001485025_00458"/>
<feature type="chain" id="PRO_5020251637" evidence="1">
    <location>
        <begin position="30"/>
        <end position="357"/>
    </location>
</feature>
<organism evidence="2 3">
    <name type="scientific">Acinetobacter bouvetii</name>
    <dbReference type="NCBI Taxonomy" id="202951"/>
    <lineage>
        <taxon>Bacteria</taxon>
        <taxon>Pseudomonadati</taxon>
        <taxon>Pseudomonadota</taxon>
        <taxon>Gammaproteobacteria</taxon>
        <taxon>Moraxellales</taxon>
        <taxon>Moraxellaceae</taxon>
        <taxon>Acinetobacter</taxon>
    </lineage>
</organism>
<evidence type="ECO:0000313" key="2">
    <source>
        <dbReference type="EMBL" id="RZG68878.1"/>
    </source>
</evidence>
<dbReference type="InterPro" id="IPR009560">
    <property type="entry name" value="DUF1176"/>
</dbReference>
<proteinExistence type="predicted"/>
<reference evidence="2 3" key="1">
    <citation type="submission" date="2019-02" db="EMBL/GenBank/DDBJ databases">
        <title>The Batch Genome Submission of Acinetobacter spp. strains.</title>
        <authorList>
            <person name="Qin J."/>
            <person name="Hu Y."/>
            <person name="Ye H."/>
            <person name="Wei L."/>
            <person name="Feng Y."/>
            <person name="Zong Z."/>
        </authorList>
    </citation>
    <scope>NUCLEOTIDE SEQUENCE [LARGE SCALE GENOMIC DNA]</scope>
    <source>
        <strain evidence="2 3">WCHABo060081</strain>
    </source>
</reference>
<feature type="signal peptide" evidence="1">
    <location>
        <begin position="1"/>
        <end position="29"/>
    </location>
</feature>
<evidence type="ECO:0000256" key="1">
    <source>
        <dbReference type="SAM" id="SignalP"/>
    </source>
</evidence>
<name>A0A4Q7AYQ9_9GAMM</name>
<dbReference type="Proteomes" id="UP000293483">
    <property type="component" value="Unassembled WGS sequence"/>
</dbReference>
<gene>
    <name evidence="2" type="ORF">EXE25_04195</name>
</gene>
<dbReference type="AlphaFoldDB" id="A0A4Q7AYQ9"/>
<sequence>MMIRHKPLPLHLALSFAFFSLYSVSQLSAAESISGMHFLHKDWELACDNIGTCRAAGYQADDHLERPVSVLLQRAAGANAPVTARVKIDSAQLPARGTRLAVRMLGRSYGTVAIHEQTGEGKLSAIQTAALLQAVQSAAPIIWTAEQTEWALSPSGASAALLKMDDYQRRIGTASALVRKGQQSNAAVLKVQLLPLVQIKRYSPSIAKHLSVNSAQAKQLAVQLKKSVNKDSCWTLYEQNYLPEDQITIYPLNRQNVVVEAPCWRGAYNYGYGYWVMDSALQQIRQLVTASGSSFSEGQIFAAQKGRGLADCGLQEEWAWNGSRFVQTYKAIQAQCKGFAGGAWQMPVFISKVQAAQ</sequence>
<dbReference type="RefSeq" id="WP_130144259.1">
    <property type="nucleotide sequence ID" value="NZ_SGSU01000003.1"/>
</dbReference>
<dbReference type="EMBL" id="SGSU01000003">
    <property type="protein sequence ID" value="RZG68878.1"/>
    <property type="molecule type" value="Genomic_DNA"/>
</dbReference>
<evidence type="ECO:0000313" key="3">
    <source>
        <dbReference type="Proteomes" id="UP000293483"/>
    </source>
</evidence>
<comment type="caution">
    <text evidence="2">The sequence shown here is derived from an EMBL/GenBank/DDBJ whole genome shotgun (WGS) entry which is preliminary data.</text>
</comment>
<dbReference type="Pfam" id="PF06674">
    <property type="entry name" value="DUF1176"/>
    <property type="match status" value="1"/>
</dbReference>